<dbReference type="Gene3D" id="3.80.10.10">
    <property type="entry name" value="Ribonuclease Inhibitor"/>
    <property type="match status" value="1"/>
</dbReference>
<sequence>MFMKGRRLIIDSQLKRRISLSRLGNNPVGCDGVVKEGQTLSSGSSKKGVSVNRKSKRKRSSILRKAISGRKKRKMETGQTTDKIDEIVEPVDQISELPEPIIHHILSLLRSPKDVTRITVWSKKWRSIWASFFSFDFDQKKFQTSRRNNPKNFIAFVDNSLATKLEPMHNVQKFRISLSQASIKLILPMNNWINAAINKDVKELEVHVEENVPKRHYLLPNTVLTSKNLISLKLYGCKFDNNIIINLCNLKELSIKNAYVNADLINNFIQGCPLVEDLRLIHCNGIGHLHIATLHKLHRVQLHECHGLLSVNIESTSLVMFMFWVKSSWRCNLNLVGCEHLKSLSIKDPSLTDKMFQDLIIKFPYLEKIVLRECMRLKRITILSKTLKELSVIGCKKLNDPLVDAPNLSAFEYSGERMPFFLKDISNLHEAKLQCQIRKKGFPLCRELEQFLQKFVNDGAWKLVVSSKKNITIYEELPKVQHLSSNKLKLELIKSPMKLKDFVDNLLRMTRPKTLSLVSSSSSELLNFLKEKIMSREKNPKCCTYYLMKCWLHFIKDVTMVVLFEGAEIGDMGHDLQQTTFKFNWQPLKSEKPALVNDS</sequence>
<dbReference type="SUPFAM" id="SSF52047">
    <property type="entry name" value="RNI-like"/>
    <property type="match status" value="1"/>
</dbReference>
<evidence type="ECO:0000313" key="3">
    <source>
        <dbReference type="EMBL" id="KAI7731698.1"/>
    </source>
</evidence>
<feature type="domain" description="At1g61320/AtMIF1 LRR" evidence="2">
    <location>
        <begin position="171"/>
        <end position="327"/>
    </location>
</feature>
<dbReference type="AlphaFoldDB" id="A0AAD5G913"/>
<dbReference type="InterPro" id="IPR053772">
    <property type="entry name" value="At1g61320/At1g61330-like"/>
</dbReference>
<gene>
    <name evidence="3" type="ORF">M8C21_001589</name>
</gene>
<dbReference type="PANTHER" id="PTHR34145:SF28">
    <property type="entry name" value="F-BOX DOMAIN-CONTAINING PROTEIN"/>
    <property type="match status" value="1"/>
</dbReference>
<dbReference type="Pfam" id="PF23622">
    <property type="entry name" value="LRR_At1g61320_AtMIF1"/>
    <property type="match status" value="2"/>
</dbReference>
<dbReference type="PANTHER" id="PTHR34145">
    <property type="entry name" value="OS02G0105600 PROTEIN"/>
    <property type="match status" value="1"/>
</dbReference>
<dbReference type="Proteomes" id="UP001206925">
    <property type="component" value="Unassembled WGS sequence"/>
</dbReference>
<evidence type="ECO:0000313" key="4">
    <source>
        <dbReference type="Proteomes" id="UP001206925"/>
    </source>
</evidence>
<feature type="compositionally biased region" description="Low complexity" evidence="1">
    <location>
        <begin position="40"/>
        <end position="52"/>
    </location>
</feature>
<name>A0AAD5G913_AMBAR</name>
<dbReference type="SUPFAM" id="SSF81383">
    <property type="entry name" value="F-box domain"/>
    <property type="match status" value="1"/>
</dbReference>
<dbReference type="InterPro" id="IPR032675">
    <property type="entry name" value="LRR_dom_sf"/>
</dbReference>
<evidence type="ECO:0000259" key="2">
    <source>
        <dbReference type="Pfam" id="PF23622"/>
    </source>
</evidence>
<organism evidence="3 4">
    <name type="scientific">Ambrosia artemisiifolia</name>
    <name type="common">Common ragweed</name>
    <dbReference type="NCBI Taxonomy" id="4212"/>
    <lineage>
        <taxon>Eukaryota</taxon>
        <taxon>Viridiplantae</taxon>
        <taxon>Streptophyta</taxon>
        <taxon>Embryophyta</taxon>
        <taxon>Tracheophyta</taxon>
        <taxon>Spermatophyta</taxon>
        <taxon>Magnoliopsida</taxon>
        <taxon>eudicotyledons</taxon>
        <taxon>Gunneridae</taxon>
        <taxon>Pentapetalae</taxon>
        <taxon>asterids</taxon>
        <taxon>campanulids</taxon>
        <taxon>Asterales</taxon>
        <taxon>Asteraceae</taxon>
        <taxon>Asteroideae</taxon>
        <taxon>Heliantheae alliance</taxon>
        <taxon>Heliantheae</taxon>
        <taxon>Ambrosia</taxon>
    </lineage>
</organism>
<feature type="region of interest" description="Disordered" evidence="1">
    <location>
        <begin position="35"/>
        <end position="60"/>
    </location>
</feature>
<evidence type="ECO:0000256" key="1">
    <source>
        <dbReference type="SAM" id="MobiDB-lite"/>
    </source>
</evidence>
<dbReference type="Gene3D" id="1.20.1280.50">
    <property type="match status" value="1"/>
</dbReference>
<dbReference type="InterPro" id="IPR055357">
    <property type="entry name" value="LRR_At1g61320_AtMIF1"/>
</dbReference>
<feature type="domain" description="At1g61320/AtMIF1 LRR" evidence="2">
    <location>
        <begin position="332"/>
        <end position="436"/>
    </location>
</feature>
<keyword evidence="4" id="KW-1185">Reference proteome</keyword>
<comment type="caution">
    <text evidence="3">The sequence shown here is derived from an EMBL/GenBank/DDBJ whole genome shotgun (WGS) entry which is preliminary data.</text>
</comment>
<proteinExistence type="predicted"/>
<accession>A0AAD5G913</accession>
<reference evidence="3" key="1">
    <citation type="submission" date="2022-06" db="EMBL/GenBank/DDBJ databases">
        <title>Uncovering the hologenomic basis of an extraordinary plant invasion.</title>
        <authorList>
            <person name="Bieker V.C."/>
            <person name="Martin M.D."/>
            <person name="Gilbert T."/>
            <person name="Hodgins K."/>
            <person name="Battlay P."/>
            <person name="Petersen B."/>
            <person name="Wilson J."/>
        </authorList>
    </citation>
    <scope>NUCLEOTIDE SEQUENCE</scope>
    <source>
        <strain evidence="3">AA19_3_7</strain>
        <tissue evidence="3">Leaf</tissue>
    </source>
</reference>
<protein>
    <recommendedName>
        <fullName evidence="2">At1g61320/AtMIF1 LRR domain-containing protein</fullName>
    </recommendedName>
</protein>
<dbReference type="EMBL" id="JAMZMK010010400">
    <property type="protein sequence ID" value="KAI7731698.1"/>
    <property type="molecule type" value="Genomic_DNA"/>
</dbReference>
<dbReference type="InterPro" id="IPR036047">
    <property type="entry name" value="F-box-like_dom_sf"/>
</dbReference>